<feature type="compositionally biased region" description="Low complexity" evidence="2">
    <location>
        <begin position="1"/>
        <end position="20"/>
    </location>
</feature>
<evidence type="ECO:0000313" key="6">
    <source>
        <dbReference type="Proteomes" id="UP001500711"/>
    </source>
</evidence>
<keyword evidence="1" id="KW-0067">ATP-binding</keyword>
<keyword evidence="3" id="KW-0472">Membrane</keyword>
<feature type="binding site" evidence="1">
    <location>
        <begin position="384"/>
        <end position="391"/>
    </location>
    <ligand>
        <name>ATP</name>
        <dbReference type="ChEBI" id="CHEBI:30616"/>
    </ligand>
</feature>
<organism evidence="5 6">
    <name type="scientific">Lentzea roselyniae</name>
    <dbReference type="NCBI Taxonomy" id="531940"/>
    <lineage>
        <taxon>Bacteria</taxon>
        <taxon>Bacillati</taxon>
        <taxon>Actinomycetota</taxon>
        <taxon>Actinomycetes</taxon>
        <taxon>Pseudonocardiales</taxon>
        <taxon>Pseudonocardiaceae</taxon>
        <taxon>Lentzea</taxon>
    </lineage>
</organism>
<sequence length="743" mass="80022">MTVDQTTNPTGTETTGEETTVPSNVRELRPGTAVEVAPVVVDAEIVDEDQGDAEATEPAEVTLVDQPGGDSIDWVRRLQQAKREPILPEYLRSMSEAKATAKWVAGYYAHTAGYHVVRSPLYGLRLAVRAPRGVLLLAAATGRWVSDAEGRQVRAASVRSDDAATYLRLSAQRDARVRFRAVVLGIGLLVGVPALMLLPDAVPSWVMWACSALALAVLGKLGTPADKPVVSPAVVASRYAKLTSDAVTQALASLGIASINQALKADPRSIGFVSPIHKDGPGWRAEIDLPGGATAEDIIKNRSKLASALGRPLGSVWPEGRADISPARLVLWVGDEDMSQAKQPAWPLRKGDAIDLFDPQPFGTDVRGNWVRFTLMFVSGVIGAVPRMGKTFALRLLLLIAALDPRAELHVFDLKGTGDLSPLEPVSHRYRAGDEEDDILYALTALRELQKELRRRAKVIRELPRDLCPDSQLTTELASKKSLGLHPIVIGADEVQIWFEHKDHGAEIEEIVTDLVKRGPATGIVTLLATQRPDSKSIPTQISDNAILRYCLKVAGQVPNDMVLGTSSYQNGERATQFNFKRDKGVGLLKGVVDETTTVKGVKFNGPDSEALVARARAHRLAAGRITGYAAGLDVTVDETESAANTLLADLLNVFGDKDKRWSESLVDALAEFRPDQYGPWGELDGGTAKATQLAAALKPFGIGTGQVWGTDRETGKGANRKGVERAHIAAALTERDKKAKRA</sequence>
<evidence type="ECO:0000256" key="2">
    <source>
        <dbReference type="SAM" id="MobiDB-lite"/>
    </source>
</evidence>
<proteinExistence type="predicted"/>
<dbReference type="RefSeq" id="WP_346127153.1">
    <property type="nucleotide sequence ID" value="NZ_BAABBE010000001.1"/>
</dbReference>
<dbReference type="Proteomes" id="UP001500711">
    <property type="component" value="Unassembled WGS sequence"/>
</dbReference>
<keyword evidence="1" id="KW-0547">Nucleotide-binding</keyword>
<evidence type="ECO:0000313" key="5">
    <source>
        <dbReference type="EMBL" id="GAA3621378.1"/>
    </source>
</evidence>
<name>A0ABP6ZXU2_9PSEU</name>
<keyword evidence="3" id="KW-1133">Transmembrane helix</keyword>
<dbReference type="PROSITE" id="PS50901">
    <property type="entry name" value="FTSK"/>
    <property type="match status" value="1"/>
</dbReference>
<feature type="transmembrane region" description="Helical" evidence="3">
    <location>
        <begin position="177"/>
        <end position="199"/>
    </location>
</feature>
<keyword evidence="6" id="KW-1185">Reference proteome</keyword>
<comment type="caution">
    <text evidence="5">The sequence shown here is derived from an EMBL/GenBank/DDBJ whole genome shotgun (WGS) entry which is preliminary data.</text>
</comment>
<feature type="region of interest" description="Disordered" evidence="2">
    <location>
        <begin position="1"/>
        <end position="25"/>
    </location>
</feature>
<evidence type="ECO:0000259" key="4">
    <source>
        <dbReference type="PROSITE" id="PS50901"/>
    </source>
</evidence>
<dbReference type="SUPFAM" id="SSF52540">
    <property type="entry name" value="P-loop containing nucleoside triphosphate hydrolases"/>
    <property type="match status" value="1"/>
</dbReference>
<feature type="domain" description="FtsK" evidence="4">
    <location>
        <begin position="359"/>
        <end position="561"/>
    </location>
</feature>
<gene>
    <name evidence="5" type="ORF">GCM10022267_04450</name>
</gene>
<dbReference type="Pfam" id="PF12307">
    <property type="entry name" value="DUF3631"/>
    <property type="match status" value="1"/>
</dbReference>
<protein>
    <submittedName>
        <fullName evidence="5">FtsK/SpoIIIE domain-containing protein</fullName>
    </submittedName>
</protein>
<dbReference type="InterPro" id="IPR002543">
    <property type="entry name" value="FtsK_dom"/>
</dbReference>
<dbReference type="Gene3D" id="3.40.50.300">
    <property type="entry name" value="P-loop containing nucleotide triphosphate hydrolases"/>
    <property type="match status" value="1"/>
</dbReference>
<keyword evidence="3" id="KW-0812">Transmembrane</keyword>
<evidence type="ECO:0000256" key="1">
    <source>
        <dbReference type="PROSITE-ProRule" id="PRU00289"/>
    </source>
</evidence>
<accession>A0ABP6ZXU2</accession>
<dbReference type="InterPro" id="IPR022081">
    <property type="entry name" value="DUF3631"/>
</dbReference>
<dbReference type="EMBL" id="BAABBE010000001">
    <property type="protein sequence ID" value="GAA3621378.1"/>
    <property type="molecule type" value="Genomic_DNA"/>
</dbReference>
<reference evidence="6" key="1">
    <citation type="journal article" date="2019" name="Int. J. Syst. Evol. Microbiol.">
        <title>The Global Catalogue of Microorganisms (GCM) 10K type strain sequencing project: providing services to taxonomists for standard genome sequencing and annotation.</title>
        <authorList>
            <consortium name="The Broad Institute Genomics Platform"/>
            <consortium name="The Broad Institute Genome Sequencing Center for Infectious Disease"/>
            <person name="Wu L."/>
            <person name="Ma J."/>
        </authorList>
    </citation>
    <scope>NUCLEOTIDE SEQUENCE [LARGE SCALE GENOMIC DNA]</scope>
    <source>
        <strain evidence="6">JCM 17494</strain>
    </source>
</reference>
<evidence type="ECO:0000256" key="3">
    <source>
        <dbReference type="SAM" id="Phobius"/>
    </source>
</evidence>
<dbReference type="InterPro" id="IPR027417">
    <property type="entry name" value="P-loop_NTPase"/>
</dbReference>